<dbReference type="AlphaFoldDB" id="A0A1V3IXI1"/>
<evidence type="ECO:0000313" key="2">
    <source>
        <dbReference type="Proteomes" id="UP000189161"/>
    </source>
</evidence>
<organism evidence="1 2">
    <name type="scientific">Rodentibacter trehalosifermentans</name>
    <dbReference type="NCBI Taxonomy" id="1908263"/>
    <lineage>
        <taxon>Bacteria</taxon>
        <taxon>Pseudomonadati</taxon>
        <taxon>Pseudomonadota</taxon>
        <taxon>Gammaproteobacteria</taxon>
        <taxon>Pasteurellales</taxon>
        <taxon>Pasteurellaceae</taxon>
        <taxon>Rodentibacter</taxon>
    </lineage>
</organism>
<keyword evidence="2" id="KW-1185">Reference proteome</keyword>
<gene>
    <name evidence="1" type="ORF">BKK52_10700</name>
</gene>
<protein>
    <submittedName>
        <fullName evidence="1">Uncharacterized protein</fullName>
    </submittedName>
</protein>
<dbReference type="RefSeq" id="WP_077478682.1">
    <property type="nucleotide sequence ID" value="NZ_MLHL01000064.1"/>
</dbReference>
<dbReference type="OrthoDB" id="672028at2"/>
<dbReference type="EMBL" id="MLHL01000064">
    <property type="protein sequence ID" value="OOF46829.1"/>
    <property type="molecule type" value="Genomic_DNA"/>
</dbReference>
<dbReference type="Proteomes" id="UP000189161">
    <property type="component" value="Unassembled WGS sequence"/>
</dbReference>
<name>A0A1V3IXI1_9PAST</name>
<comment type="caution">
    <text evidence="1">The sequence shown here is derived from an EMBL/GenBank/DDBJ whole genome shotgun (WGS) entry which is preliminary data.</text>
</comment>
<accession>A0A1V3IXI1</accession>
<evidence type="ECO:0000313" key="1">
    <source>
        <dbReference type="EMBL" id="OOF46829.1"/>
    </source>
</evidence>
<proteinExistence type="predicted"/>
<sequence>MSYLKKLFEISSNSIGNPNEFNIPVLLEKLYSEKNGFWAFEGAFRVFPISVVFSRNLYSWNEFLVKEINLKEMFFC</sequence>
<reference evidence="1 2" key="1">
    <citation type="submission" date="2016-10" db="EMBL/GenBank/DDBJ databases">
        <title>Rodentibacter gen. nov. and new species.</title>
        <authorList>
            <person name="Christensen H."/>
        </authorList>
    </citation>
    <scope>NUCLEOTIDE SEQUENCE [LARGE SCALE GENOMIC DNA]</scope>
    <source>
        <strain evidence="1 2">H1987082031</strain>
    </source>
</reference>